<organism evidence="2 3">
    <name type="scientific">Aspergillus taichungensis</name>
    <dbReference type="NCBI Taxonomy" id="482145"/>
    <lineage>
        <taxon>Eukaryota</taxon>
        <taxon>Fungi</taxon>
        <taxon>Dikarya</taxon>
        <taxon>Ascomycota</taxon>
        <taxon>Pezizomycotina</taxon>
        <taxon>Eurotiomycetes</taxon>
        <taxon>Eurotiomycetidae</taxon>
        <taxon>Eurotiales</taxon>
        <taxon>Aspergillaceae</taxon>
        <taxon>Aspergillus</taxon>
        <taxon>Aspergillus subgen. Circumdati</taxon>
    </lineage>
</organism>
<gene>
    <name evidence="2" type="ORF">BDW42DRAFT_174928</name>
</gene>
<dbReference type="AlphaFoldDB" id="A0A2J5HMH5"/>
<proteinExistence type="predicted"/>
<accession>A0A2J5HMH5</accession>
<dbReference type="EMBL" id="KZ559577">
    <property type="protein sequence ID" value="PLN78395.1"/>
    <property type="molecule type" value="Genomic_DNA"/>
</dbReference>
<name>A0A2J5HMH5_9EURO</name>
<keyword evidence="1" id="KW-0472">Membrane</keyword>
<keyword evidence="3" id="KW-1185">Reference proteome</keyword>
<keyword evidence="1" id="KW-0812">Transmembrane</keyword>
<evidence type="ECO:0000313" key="3">
    <source>
        <dbReference type="Proteomes" id="UP000235023"/>
    </source>
</evidence>
<sequence length="104" mass="12267">MIRALTLFLYREGGIYVCIMYNVWMHVYLDFRWKEVVTPSSVRCPLFVACAACCFSRLFQSCWARRVKEYYRVVRLGVDVCGQCRSIPESDGMTSTCRYVICRY</sequence>
<reference evidence="3" key="1">
    <citation type="submission" date="2017-12" db="EMBL/GenBank/DDBJ databases">
        <authorList>
            <consortium name="DOE Joint Genome Institute"/>
            <person name="Mondo S.J."/>
            <person name="Kjaerbolling I."/>
            <person name="Vesth T.C."/>
            <person name="Frisvad J.C."/>
            <person name="Nybo J.L."/>
            <person name="Theobald S."/>
            <person name="Kuo A."/>
            <person name="Bowyer P."/>
            <person name="Matsuda Y."/>
            <person name="Lyhne E.K."/>
            <person name="Kogle M.E."/>
            <person name="Clum A."/>
            <person name="Lipzen A."/>
            <person name="Salamov A."/>
            <person name="Ngan C.Y."/>
            <person name="Daum C."/>
            <person name="Chiniquy J."/>
            <person name="Barry K."/>
            <person name="LaButti K."/>
            <person name="Haridas S."/>
            <person name="Simmons B.A."/>
            <person name="Magnuson J.K."/>
            <person name="Mortensen U.H."/>
            <person name="Larsen T.O."/>
            <person name="Grigoriev I.V."/>
            <person name="Baker S.E."/>
            <person name="Andersen M.R."/>
            <person name="Nordberg H.P."/>
            <person name="Cantor M.N."/>
            <person name="Hua S.X."/>
        </authorList>
    </citation>
    <scope>NUCLEOTIDE SEQUENCE [LARGE SCALE GENOMIC DNA]</scope>
    <source>
        <strain evidence="3">IBT 19404</strain>
    </source>
</reference>
<dbReference type="Proteomes" id="UP000235023">
    <property type="component" value="Unassembled WGS sequence"/>
</dbReference>
<evidence type="ECO:0000313" key="2">
    <source>
        <dbReference type="EMBL" id="PLN78395.1"/>
    </source>
</evidence>
<feature type="transmembrane region" description="Helical" evidence="1">
    <location>
        <begin position="7"/>
        <end position="28"/>
    </location>
</feature>
<protein>
    <submittedName>
        <fullName evidence="2">Uncharacterized protein</fullName>
    </submittedName>
</protein>
<feature type="transmembrane region" description="Helical" evidence="1">
    <location>
        <begin position="40"/>
        <end position="59"/>
    </location>
</feature>
<evidence type="ECO:0000256" key="1">
    <source>
        <dbReference type="SAM" id="Phobius"/>
    </source>
</evidence>
<keyword evidence="1" id="KW-1133">Transmembrane helix</keyword>